<organism evidence="3 4">
    <name type="scientific">Clostridium tetanomorphum</name>
    <dbReference type="NCBI Taxonomy" id="1553"/>
    <lineage>
        <taxon>Bacteria</taxon>
        <taxon>Bacillati</taxon>
        <taxon>Bacillota</taxon>
        <taxon>Clostridia</taxon>
        <taxon>Eubacteriales</taxon>
        <taxon>Clostridiaceae</taxon>
        <taxon>Clostridium</taxon>
    </lineage>
</organism>
<reference evidence="3 4" key="1">
    <citation type="submission" date="2020-04" db="EMBL/GenBank/DDBJ databases">
        <title>Genomic insights into acetone-butanol-ethanol (ABE) fermentation by sequencing solventogenic clostridia strains.</title>
        <authorList>
            <person name="Brown S."/>
        </authorList>
    </citation>
    <scope>NUCLEOTIDE SEQUENCE [LARGE SCALE GENOMIC DNA]</scope>
    <source>
        <strain evidence="3 4">DJ011</strain>
    </source>
</reference>
<evidence type="ECO:0000313" key="3">
    <source>
        <dbReference type="EMBL" id="MBC2399090.1"/>
    </source>
</evidence>
<dbReference type="SUPFAM" id="SSF52540">
    <property type="entry name" value="P-loop containing nucleoside triphosphate hydrolases"/>
    <property type="match status" value="3"/>
</dbReference>
<sequence length="363" mass="41616">MVKKERHLFPGSNTSEGFYPFFQYIINTNEAKRIFYIKGGPGTGKSSLMKKIGNIFLDKGYTVEFFHCSSDNESLDAININNLGVALIDGTAPHINDPNFPGAIDEILNLGICLDEKKLELEKDNIVEISNKIKDNFNRAYTYIKSARIIHDNWSYHNKKALDIKSLNSLCEKLKNEILKDSKNTLGKERHLFATAFTPNGIVSYVDTIYKDCNNIYILNGEPGTGKTTLLNFIKDEALRKGYFVEVFHDPLIPSRIEHIIIPDLETAILSSNEINNSSFQGIEFNMNDLLNKSYINTIKDDIKENKDNFYKLLNIGLNNISNCKKLHDELEKYYVQNINFKEIDAMCEKLINRLLEYEKKIL</sequence>
<dbReference type="RefSeq" id="WP_035148359.1">
    <property type="nucleotide sequence ID" value="NZ_JAAZWO010000022.1"/>
</dbReference>
<comment type="caution">
    <text evidence="3">The sequence shown here is derived from an EMBL/GenBank/DDBJ whole genome shotgun (WGS) entry which is preliminary data.</text>
</comment>
<keyword evidence="1" id="KW-0677">Repeat</keyword>
<evidence type="ECO:0000259" key="2">
    <source>
        <dbReference type="Pfam" id="PF24883"/>
    </source>
</evidence>
<dbReference type="Gene3D" id="3.40.50.300">
    <property type="entry name" value="P-loop containing nucleotide triphosphate hydrolases"/>
    <property type="match status" value="1"/>
</dbReference>
<dbReference type="Pfam" id="PF24883">
    <property type="entry name" value="NPHP3_N"/>
    <property type="match status" value="1"/>
</dbReference>
<evidence type="ECO:0000256" key="1">
    <source>
        <dbReference type="ARBA" id="ARBA00022737"/>
    </source>
</evidence>
<dbReference type="AlphaFoldDB" id="A0A923E9S2"/>
<protein>
    <submittedName>
        <fullName evidence="3">ATPase</fullName>
    </submittedName>
</protein>
<gene>
    <name evidence="3" type="ORF">HGG79_15095</name>
</gene>
<proteinExistence type="predicted"/>
<dbReference type="InterPro" id="IPR056884">
    <property type="entry name" value="NPHP3-like_N"/>
</dbReference>
<dbReference type="EMBL" id="JAAZWO010000022">
    <property type="protein sequence ID" value="MBC2399090.1"/>
    <property type="molecule type" value="Genomic_DNA"/>
</dbReference>
<name>A0A923E9S2_CLOTT</name>
<dbReference type="InterPro" id="IPR027417">
    <property type="entry name" value="P-loop_NTPase"/>
</dbReference>
<dbReference type="Proteomes" id="UP000563151">
    <property type="component" value="Unassembled WGS sequence"/>
</dbReference>
<accession>A0A923E9S2</accession>
<evidence type="ECO:0000313" key="4">
    <source>
        <dbReference type="Proteomes" id="UP000563151"/>
    </source>
</evidence>
<keyword evidence="4" id="KW-1185">Reference proteome</keyword>
<feature type="domain" description="Nephrocystin 3-like N-terminal" evidence="2">
    <location>
        <begin position="22"/>
        <end position="128"/>
    </location>
</feature>